<organism evidence="10 11">
    <name type="scientific">Rhynchospora pubera</name>
    <dbReference type="NCBI Taxonomy" id="906938"/>
    <lineage>
        <taxon>Eukaryota</taxon>
        <taxon>Viridiplantae</taxon>
        <taxon>Streptophyta</taxon>
        <taxon>Embryophyta</taxon>
        <taxon>Tracheophyta</taxon>
        <taxon>Spermatophyta</taxon>
        <taxon>Magnoliopsida</taxon>
        <taxon>Liliopsida</taxon>
        <taxon>Poales</taxon>
        <taxon>Cyperaceae</taxon>
        <taxon>Cyperoideae</taxon>
        <taxon>Rhynchosporeae</taxon>
        <taxon>Rhynchospora</taxon>
    </lineage>
</organism>
<evidence type="ECO:0000259" key="9">
    <source>
        <dbReference type="PROSITE" id="PS50127"/>
    </source>
</evidence>
<comment type="similarity">
    <text evidence="7">Belongs to the ubiquitin-conjugating enzyme family.</text>
</comment>
<evidence type="ECO:0000313" key="10">
    <source>
        <dbReference type="EMBL" id="KAJ4755811.1"/>
    </source>
</evidence>
<keyword evidence="4 7" id="KW-0833">Ubl conjugation pathway</keyword>
<dbReference type="Gene3D" id="3.10.110.10">
    <property type="entry name" value="Ubiquitin Conjugating Enzyme"/>
    <property type="match status" value="1"/>
</dbReference>
<keyword evidence="2" id="KW-0808">Transferase</keyword>
<dbReference type="PROSITE" id="PS00183">
    <property type="entry name" value="UBC_1"/>
    <property type="match status" value="1"/>
</dbReference>
<keyword evidence="5 7" id="KW-0067">ATP-binding</keyword>
<dbReference type="GO" id="GO:0061631">
    <property type="term" value="F:ubiquitin conjugating enzyme activity"/>
    <property type="evidence" value="ECO:0007669"/>
    <property type="project" value="UniProtKB-EC"/>
</dbReference>
<dbReference type="InterPro" id="IPR016135">
    <property type="entry name" value="UBQ-conjugating_enzyme/RWD"/>
</dbReference>
<feature type="compositionally biased region" description="Polar residues" evidence="8">
    <location>
        <begin position="7"/>
        <end position="34"/>
    </location>
</feature>
<dbReference type="PANTHER" id="PTHR24067">
    <property type="entry name" value="UBIQUITIN-CONJUGATING ENZYME E2"/>
    <property type="match status" value="1"/>
</dbReference>
<dbReference type="FunFam" id="3.10.110.10:FF:000047">
    <property type="entry name" value="ubiquitin-conjugating enzyme E2 20"/>
    <property type="match status" value="1"/>
</dbReference>
<keyword evidence="3 7" id="KW-0547">Nucleotide-binding</keyword>
<accession>A0AAV8CK74</accession>
<dbReference type="InterPro" id="IPR023313">
    <property type="entry name" value="UBQ-conjugating_AS"/>
</dbReference>
<evidence type="ECO:0000256" key="1">
    <source>
        <dbReference type="ARBA" id="ARBA00012486"/>
    </source>
</evidence>
<evidence type="ECO:0000256" key="6">
    <source>
        <dbReference type="PROSITE-ProRule" id="PRU10133"/>
    </source>
</evidence>
<gene>
    <name evidence="10" type="ORF">LUZ62_090216</name>
</gene>
<dbReference type="GO" id="GO:0005524">
    <property type="term" value="F:ATP binding"/>
    <property type="evidence" value="ECO:0007669"/>
    <property type="project" value="UniProtKB-UniRule"/>
</dbReference>
<dbReference type="SMART" id="SM00212">
    <property type="entry name" value="UBCc"/>
    <property type="match status" value="1"/>
</dbReference>
<sequence>MPRHNQDLQGNIPTTMAAPSTKQRPFTSQGTDRQSAMKRLQAELMSLMMSGDSGISAFPEEDDIFHWRGTINGSKGTVYDGMVYKLSLSFDTDYPFKPPVVKFESPCFHPNVDLQGTICLDILKDKWSSAYDVRTILLSIQSLLGDPNNDSPLNPEAAELWSDPEEFRKMVEKHDRPT</sequence>
<evidence type="ECO:0000256" key="8">
    <source>
        <dbReference type="SAM" id="MobiDB-lite"/>
    </source>
</evidence>
<evidence type="ECO:0000256" key="5">
    <source>
        <dbReference type="ARBA" id="ARBA00022840"/>
    </source>
</evidence>
<dbReference type="InterPro" id="IPR050113">
    <property type="entry name" value="Ub_conjugating_enzyme"/>
</dbReference>
<dbReference type="InterPro" id="IPR000608">
    <property type="entry name" value="UBC"/>
</dbReference>
<evidence type="ECO:0000256" key="4">
    <source>
        <dbReference type="ARBA" id="ARBA00022786"/>
    </source>
</evidence>
<comment type="caution">
    <text evidence="10">The sequence shown here is derived from an EMBL/GenBank/DDBJ whole genome shotgun (WGS) entry which is preliminary data.</text>
</comment>
<dbReference type="SUPFAM" id="SSF54495">
    <property type="entry name" value="UBC-like"/>
    <property type="match status" value="1"/>
</dbReference>
<evidence type="ECO:0000256" key="7">
    <source>
        <dbReference type="RuleBase" id="RU362109"/>
    </source>
</evidence>
<dbReference type="Proteomes" id="UP001140206">
    <property type="component" value="Chromosome 5"/>
</dbReference>
<dbReference type="Pfam" id="PF00179">
    <property type="entry name" value="UQ_con"/>
    <property type="match status" value="1"/>
</dbReference>
<name>A0AAV8CK74_9POAL</name>
<evidence type="ECO:0000256" key="3">
    <source>
        <dbReference type="ARBA" id="ARBA00022741"/>
    </source>
</evidence>
<feature type="domain" description="UBC core" evidence="9">
    <location>
        <begin position="35"/>
        <end position="178"/>
    </location>
</feature>
<dbReference type="EC" id="2.3.2.23" evidence="1"/>
<dbReference type="AlphaFoldDB" id="A0AAV8CK74"/>
<feature type="region of interest" description="Disordered" evidence="8">
    <location>
        <begin position="1"/>
        <end position="34"/>
    </location>
</feature>
<evidence type="ECO:0000313" key="11">
    <source>
        <dbReference type="Proteomes" id="UP001140206"/>
    </source>
</evidence>
<proteinExistence type="inferred from homology"/>
<dbReference type="PROSITE" id="PS50127">
    <property type="entry name" value="UBC_2"/>
    <property type="match status" value="1"/>
</dbReference>
<feature type="active site" description="Glycyl thioester intermediate" evidence="6">
    <location>
        <position position="119"/>
    </location>
</feature>
<protein>
    <recommendedName>
        <fullName evidence="1">E2 ubiquitin-conjugating enzyme</fullName>
        <ecNumber evidence="1">2.3.2.23</ecNumber>
    </recommendedName>
</protein>
<keyword evidence="11" id="KW-1185">Reference proteome</keyword>
<reference evidence="10" key="1">
    <citation type="submission" date="2022-08" db="EMBL/GenBank/DDBJ databases">
        <authorList>
            <person name="Marques A."/>
        </authorList>
    </citation>
    <scope>NUCLEOTIDE SEQUENCE</scope>
    <source>
        <strain evidence="10">RhyPub2mFocal</strain>
        <tissue evidence="10">Leaves</tissue>
    </source>
</reference>
<dbReference type="CDD" id="cd23791">
    <property type="entry name" value="UBCc_UBE2C"/>
    <property type="match status" value="1"/>
</dbReference>
<evidence type="ECO:0000256" key="2">
    <source>
        <dbReference type="ARBA" id="ARBA00022679"/>
    </source>
</evidence>
<dbReference type="EMBL" id="JAMFTS010000005">
    <property type="protein sequence ID" value="KAJ4755811.1"/>
    <property type="molecule type" value="Genomic_DNA"/>
</dbReference>